<evidence type="ECO:0000313" key="2">
    <source>
        <dbReference type="EMBL" id="CAG6789198.1"/>
    </source>
</evidence>
<keyword evidence="1" id="KW-0812">Transmembrane</keyword>
<keyword evidence="1" id="KW-1133">Transmembrane helix</keyword>
<accession>A0A8D9BPW6</accession>
<name>A0A8D9BPW6_9HEMI</name>
<reference evidence="2" key="1">
    <citation type="submission" date="2021-05" db="EMBL/GenBank/DDBJ databases">
        <authorList>
            <person name="Alioto T."/>
            <person name="Alioto T."/>
            <person name="Gomez Garrido J."/>
        </authorList>
    </citation>
    <scope>NUCLEOTIDE SEQUENCE</scope>
</reference>
<organism evidence="2">
    <name type="scientific">Cacopsylla melanoneura</name>
    <dbReference type="NCBI Taxonomy" id="428564"/>
    <lineage>
        <taxon>Eukaryota</taxon>
        <taxon>Metazoa</taxon>
        <taxon>Ecdysozoa</taxon>
        <taxon>Arthropoda</taxon>
        <taxon>Hexapoda</taxon>
        <taxon>Insecta</taxon>
        <taxon>Pterygota</taxon>
        <taxon>Neoptera</taxon>
        <taxon>Paraneoptera</taxon>
        <taxon>Hemiptera</taxon>
        <taxon>Sternorrhyncha</taxon>
        <taxon>Psylloidea</taxon>
        <taxon>Psyllidae</taxon>
        <taxon>Psyllinae</taxon>
        <taxon>Cacopsylla</taxon>
    </lineage>
</organism>
<sequence length="102" mass="11380">MFLPKTGSGLCENRHIRKALADSSSDSSRFSLLPSSLLLFPSTLPKFFSLNLPMYPFCLSPILLFNLLCSHNIGNSRSHSILYPAMSFDSEINFVCVCVDFI</sequence>
<keyword evidence="1" id="KW-0472">Membrane</keyword>
<dbReference type="AlphaFoldDB" id="A0A8D9BPW6"/>
<proteinExistence type="predicted"/>
<feature type="transmembrane region" description="Helical" evidence="1">
    <location>
        <begin position="47"/>
        <end position="69"/>
    </location>
</feature>
<evidence type="ECO:0000256" key="1">
    <source>
        <dbReference type="SAM" id="Phobius"/>
    </source>
</evidence>
<dbReference type="EMBL" id="HBUF01663816">
    <property type="protein sequence ID" value="CAG6789198.1"/>
    <property type="molecule type" value="Transcribed_RNA"/>
</dbReference>
<protein>
    <submittedName>
        <fullName evidence="2">Uncharacterized protein</fullName>
    </submittedName>
</protein>